<reference evidence="9" key="1">
    <citation type="journal article" date="2019" name="Int. J. Syst. Evol. Microbiol.">
        <title>The Global Catalogue of Microorganisms (GCM) 10K type strain sequencing project: providing services to taxonomists for standard genome sequencing and annotation.</title>
        <authorList>
            <consortium name="The Broad Institute Genomics Platform"/>
            <consortium name="The Broad Institute Genome Sequencing Center for Infectious Disease"/>
            <person name="Wu L."/>
            <person name="Ma J."/>
        </authorList>
    </citation>
    <scope>NUCLEOTIDE SEQUENCE [LARGE SCALE GENOMIC DNA]</scope>
    <source>
        <strain evidence="9">KCTC 52237</strain>
    </source>
</reference>
<dbReference type="PANTHER" id="PTHR21198">
    <property type="entry name" value="GLUTAMATE RACEMASE"/>
    <property type="match status" value="1"/>
</dbReference>
<dbReference type="EC" id="5.1.1.3" evidence="2 7"/>
<dbReference type="NCBIfam" id="TIGR00067">
    <property type="entry name" value="glut_race"/>
    <property type="match status" value="1"/>
</dbReference>
<dbReference type="GO" id="GO:0008881">
    <property type="term" value="F:glutamate racemase activity"/>
    <property type="evidence" value="ECO:0007669"/>
    <property type="project" value="UniProtKB-EC"/>
</dbReference>
<evidence type="ECO:0000256" key="3">
    <source>
        <dbReference type="ARBA" id="ARBA00022960"/>
    </source>
</evidence>
<dbReference type="EMBL" id="JBHRTF010000006">
    <property type="protein sequence ID" value="MFC3116874.1"/>
    <property type="molecule type" value="Genomic_DNA"/>
</dbReference>
<dbReference type="SUPFAM" id="SSF53681">
    <property type="entry name" value="Aspartate/glutamate racemase"/>
    <property type="match status" value="2"/>
</dbReference>
<sequence length="281" mass="30461">MSQSHSSPVPQAKPATILVFDSGVGGLSVAREIQQRLPAHPLIYASDNAFFPYGTKGEDELITRVDKVIGELLLRYQAEILVIACNTASTLTLPHLRAKLDLPIVGVVPAIKPAAQLTKSGVIGLLATPATVARPYTHELIREYAPQCDVISLGSSELVEIAEQKLRGENIDRAALATIAVKLMQADKTKTMDVLVLACTHFPLLREELAQQLPSELKLIDSGEAIARRVEFLLTSHNKLPASDDPRPLHRAVFTKHTPQAQALGPALAGFGIQHLDYLEI</sequence>
<dbReference type="InterPro" id="IPR001920">
    <property type="entry name" value="Asp/Glu_race"/>
</dbReference>
<dbReference type="InterPro" id="IPR033134">
    <property type="entry name" value="Asp/Glu_racemase_AS_2"/>
</dbReference>
<dbReference type="Gene3D" id="3.40.50.1860">
    <property type="match status" value="2"/>
</dbReference>
<evidence type="ECO:0000256" key="2">
    <source>
        <dbReference type="ARBA" id="ARBA00013090"/>
    </source>
</evidence>
<keyword evidence="3 7" id="KW-0133">Cell shape</keyword>
<keyword evidence="4 7" id="KW-0573">Peptidoglycan synthesis</keyword>
<evidence type="ECO:0000256" key="7">
    <source>
        <dbReference type="HAMAP-Rule" id="MF_00258"/>
    </source>
</evidence>
<evidence type="ECO:0000313" key="8">
    <source>
        <dbReference type="EMBL" id="MFC3116874.1"/>
    </source>
</evidence>
<gene>
    <name evidence="7 8" type="primary">murI</name>
    <name evidence="8" type="ORF">ACFODX_14990</name>
</gene>
<keyword evidence="9" id="KW-1185">Reference proteome</keyword>
<dbReference type="InterPro" id="IPR004391">
    <property type="entry name" value="Glu_race"/>
</dbReference>
<comment type="catalytic activity">
    <reaction evidence="1 7">
        <text>L-glutamate = D-glutamate</text>
        <dbReference type="Rhea" id="RHEA:12813"/>
        <dbReference type="ChEBI" id="CHEBI:29985"/>
        <dbReference type="ChEBI" id="CHEBI:29986"/>
        <dbReference type="EC" id="5.1.1.3"/>
    </reaction>
</comment>
<feature type="active site" description="Proton donor/acceptor" evidence="7">
    <location>
        <position position="85"/>
    </location>
</feature>
<feature type="binding site" evidence="7">
    <location>
        <begin position="21"/>
        <end position="22"/>
    </location>
    <ligand>
        <name>substrate</name>
    </ligand>
</feature>
<dbReference type="Proteomes" id="UP001595555">
    <property type="component" value="Unassembled WGS sequence"/>
</dbReference>
<feature type="binding site" evidence="7">
    <location>
        <begin position="53"/>
        <end position="54"/>
    </location>
    <ligand>
        <name>substrate</name>
    </ligand>
</feature>
<comment type="similarity">
    <text evidence="7">Belongs to the aspartate/glutamate racemases family.</text>
</comment>
<comment type="pathway">
    <text evidence="7">Cell wall biogenesis; peptidoglycan biosynthesis.</text>
</comment>
<evidence type="ECO:0000256" key="4">
    <source>
        <dbReference type="ARBA" id="ARBA00022984"/>
    </source>
</evidence>
<proteinExistence type="inferred from homology"/>
<dbReference type="HAMAP" id="MF_00258">
    <property type="entry name" value="Glu_racemase"/>
    <property type="match status" value="1"/>
</dbReference>
<dbReference type="Pfam" id="PF01177">
    <property type="entry name" value="Asp_Glu_race"/>
    <property type="match status" value="1"/>
</dbReference>
<evidence type="ECO:0000313" key="9">
    <source>
        <dbReference type="Proteomes" id="UP001595555"/>
    </source>
</evidence>
<evidence type="ECO:0000256" key="6">
    <source>
        <dbReference type="ARBA" id="ARBA00023316"/>
    </source>
</evidence>
<evidence type="ECO:0000256" key="5">
    <source>
        <dbReference type="ARBA" id="ARBA00023235"/>
    </source>
</evidence>
<dbReference type="PANTHER" id="PTHR21198:SF2">
    <property type="entry name" value="GLUTAMATE RACEMASE"/>
    <property type="match status" value="1"/>
</dbReference>
<name>A0ABV7FLW2_9GAMM</name>
<evidence type="ECO:0000256" key="1">
    <source>
        <dbReference type="ARBA" id="ARBA00001602"/>
    </source>
</evidence>
<comment type="caution">
    <text evidence="8">The sequence shown here is derived from an EMBL/GenBank/DDBJ whole genome shotgun (WGS) entry which is preliminary data.</text>
</comment>
<protein>
    <recommendedName>
        <fullName evidence="2 7">Glutamate racemase</fullName>
        <ecNumber evidence="2 7">5.1.1.3</ecNumber>
    </recommendedName>
</protein>
<feature type="active site" description="Proton donor/acceptor" evidence="7">
    <location>
        <position position="199"/>
    </location>
</feature>
<dbReference type="PROSITE" id="PS00923">
    <property type="entry name" value="ASP_GLU_RACEMASE_1"/>
    <property type="match status" value="1"/>
</dbReference>
<dbReference type="InterPro" id="IPR018187">
    <property type="entry name" value="Asp/Glu_racemase_AS_1"/>
</dbReference>
<accession>A0ABV7FLW2</accession>
<dbReference type="RefSeq" id="WP_378120596.1">
    <property type="nucleotide sequence ID" value="NZ_JBHRTF010000006.1"/>
</dbReference>
<organism evidence="8 9">
    <name type="scientific">Cellvibrio fontiphilus</name>
    <dbReference type="NCBI Taxonomy" id="1815559"/>
    <lineage>
        <taxon>Bacteria</taxon>
        <taxon>Pseudomonadati</taxon>
        <taxon>Pseudomonadota</taxon>
        <taxon>Gammaproteobacteria</taxon>
        <taxon>Cellvibrionales</taxon>
        <taxon>Cellvibrionaceae</taxon>
        <taxon>Cellvibrio</taxon>
    </lineage>
</organism>
<keyword evidence="6 7" id="KW-0961">Cell wall biogenesis/degradation</keyword>
<dbReference type="PROSITE" id="PS00924">
    <property type="entry name" value="ASP_GLU_RACEMASE_2"/>
    <property type="match status" value="1"/>
</dbReference>
<feature type="binding site" evidence="7">
    <location>
        <begin position="200"/>
        <end position="201"/>
    </location>
    <ligand>
        <name>substrate</name>
    </ligand>
</feature>
<keyword evidence="5 7" id="KW-0413">Isomerase</keyword>
<comment type="function">
    <text evidence="7">Provides the (R)-glutamate required for cell wall biosynthesis.</text>
</comment>
<dbReference type="InterPro" id="IPR015942">
    <property type="entry name" value="Asp/Glu/hydantoin_racemase"/>
</dbReference>
<feature type="binding site" evidence="7">
    <location>
        <begin position="86"/>
        <end position="87"/>
    </location>
    <ligand>
        <name>substrate</name>
    </ligand>
</feature>